<proteinExistence type="predicted"/>
<dbReference type="Gene3D" id="3.40.630.30">
    <property type="match status" value="1"/>
</dbReference>
<dbReference type="GO" id="GO:0016747">
    <property type="term" value="F:acyltransferase activity, transferring groups other than amino-acyl groups"/>
    <property type="evidence" value="ECO:0007669"/>
    <property type="project" value="InterPro"/>
</dbReference>
<dbReference type="HOGENOM" id="CLU_1360590_0_0_1"/>
<dbReference type="InterPro" id="IPR000182">
    <property type="entry name" value="GNAT_dom"/>
</dbReference>
<evidence type="ECO:0000313" key="3">
    <source>
        <dbReference type="Proteomes" id="UP000027265"/>
    </source>
</evidence>
<dbReference type="InterPro" id="IPR016181">
    <property type="entry name" value="Acyl_CoA_acyltransferase"/>
</dbReference>
<accession>A0A067Q2B0</accession>
<evidence type="ECO:0000313" key="2">
    <source>
        <dbReference type="EMBL" id="KDQ60285.1"/>
    </source>
</evidence>
<dbReference type="STRING" id="933084.A0A067Q2B0"/>
<sequence>MASGKEIGHVNVQIINPSKTQGFFDDLDSKSQELAKLALLFDDEGHLLPGVGSAGTGCWRPEDFWNDGDIVYVEEIVVESKYRGMGVGSWVYPRLLELEELKRFHFLIAWPTVLNHLELDSGAFSDASQEAKDAFPRKLERLAKFHRKVGFRRLGNSFFFCLAKDEHHASRSIPAEDDALYEDPPLPRTVKESARVFLADH</sequence>
<gene>
    <name evidence="2" type="ORF">JAAARDRAFT_601749</name>
</gene>
<dbReference type="InParanoid" id="A0A067Q2B0"/>
<feature type="domain" description="N-acetyltransferase" evidence="1">
    <location>
        <begin position="10"/>
        <end position="187"/>
    </location>
</feature>
<keyword evidence="3" id="KW-1185">Reference proteome</keyword>
<dbReference type="PROSITE" id="PS51186">
    <property type="entry name" value="GNAT"/>
    <property type="match status" value="1"/>
</dbReference>
<organism evidence="2 3">
    <name type="scientific">Jaapia argillacea MUCL 33604</name>
    <dbReference type="NCBI Taxonomy" id="933084"/>
    <lineage>
        <taxon>Eukaryota</taxon>
        <taxon>Fungi</taxon>
        <taxon>Dikarya</taxon>
        <taxon>Basidiomycota</taxon>
        <taxon>Agaricomycotina</taxon>
        <taxon>Agaricomycetes</taxon>
        <taxon>Agaricomycetidae</taxon>
        <taxon>Jaapiales</taxon>
        <taxon>Jaapiaceae</taxon>
        <taxon>Jaapia</taxon>
    </lineage>
</organism>
<evidence type="ECO:0000259" key="1">
    <source>
        <dbReference type="PROSITE" id="PS51186"/>
    </source>
</evidence>
<dbReference type="OrthoDB" id="508139at2759"/>
<name>A0A067Q2B0_9AGAM</name>
<dbReference type="EMBL" id="KL197714">
    <property type="protein sequence ID" value="KDQ60285.1"/>
    <property type="molecule type" value="Genomic_DNA"/>
</dbReference>
<dbReference type="Proteomes" id="UP000027265">
    <property type="component" value="Unassembled WGS sequence"/>
</dbReference>
<dbReference type="AlphaFoldDB" id="A0A067Q2B0"/>
<protein>
    <recommendedName>
        <fullName evidence="1">N-acetyltransferase domain-containing protein</fullName>
    </recommendedName>
</protein>
<dbReference type="CDD" id="cd04301">
    <property type="entry name" value="NAT_SF"/>
    <property type="match status" value="1"/>
</dbReference>
<dbReference type="SUPFAM" id="SSF55729">
    <property type="entry name" value="Acyl-CoA N-acyltransferases (Nat)"/>
    <property type="match status" value="1"/>
</dbReference>
<reference evidence="3" key="1">
    <citation type="journal article" date="2014" name="Proc. Natl. Acad. Sci. U.S.A.">
        <title>Extensive sampling of basidiomycete genomes demonstrates inadequacy of the white-rot/brown-rot paradigm for wood decay fungi.</title>
        <authorList>
            <person name="Riley R."/>
            <person name="Salamov A.A."/>
            <person name="Brown D.W."/>
            <person name="Nagy L.G."/>
            <person name="Floudas D."/>
            <person name="Held B.W."/>
            <person name="Levasseur A."/>
            <person name="Lombard V."/>
            <person name="Morin E."/>
            <person name="Otillar R."/>
            <person name="Lindquist E.A."/>
            <person name="Sun H."/>
            <person name="LaButti K.M."/>
            <person name="Schmutz J."/>
            <person name="Jabbour D."/>
            <person name="Luo H."/>
            <person name="Baker S.E."/>
            <person name="Pisabarro A.G."/>
            <person name="Walton J.D."/>
            <person name="Blanchette R.A."/>
            <person name="Henrissat B."/>
            <person name="Martin F."/>
            <person name="Cullen D."/>
            <person name="Hibbett D.S."/>
            <person name="Grigoriev I.V."/>
        </authorList>
    </citation>
    <scope>NUCLEOTIDE SEQUENCE [LARGE SCALE GENOMIC DNA]</scope>
    <source>
        <strain evidence="3">MUCL 33604</strain>
    </source>
</reference>